<reference evidence="3 4" key="1">
    <citation type="journal article" name="Sci. Rep.">
        <title>Genome-scale phylogenetic analyses confirm Olpidium as the closest living zoosporic fungus to the non-flagellated, terrestrial fungi.</title>
        <authorList>
            <person name="Chang Y."/>
            <person name="Rochon D."/>
            <person name="Sekimoto S."/>
            <person name="Wang Y."/>
            <person name="Chovatia M."/>
            <person name="Sandor L."/>
            <person name="Salamov A."/>
            <person name="Grigoriev I.V."/>
            <person name="Stajich J.E."/>
            <person name="Spatafora J.W."/>
        </authorList>
    </citation>
    <scope>NUCLEOTIDE SEQUENCE [LARGE SCALE GENOMIC DNA]</scope>
    <source>
        <strain evidence="3">S191</strain>
    </source>
</reference>
<feature type="region of interest" description="Disordered" evidence="1">
    <location>
        <begin position="88"/>
        <end position="107"/>
    </location>
</feature>
<sequence length="301" mass="33390">MDKSQRLLVGLMFWQEYKLLHIINLKLAHAIDEVRLKNHPYALGIVTRARTYYMQAASRKELDEWLDVLWDVQARLLELRQSSAAELAGAGAAEERPVPTPGTGGKRCSADYGMLSAGTQTRGAQARPLAVKQTSRSHEGLVSDKPRPPDIYVGGGGRSPLRVQRSYHSATGVPCTESPGAYSSSGGQNEYTDSSEEEDNFLPDDIVGGDLGPTGSRPFDSVVPGAPTKTENNVIVKCGYLWKRGAKYNGWKKRWFVLRNQKLAYYKNEKVKRSATPIPPFPARPRGEPGLGFWRREAERC</sequence>
<feature type="compositionally biased region" description="Basic and acidic residues" evidence="1">
    <location>
        <begin position="136"/>
        <end position="148"/>
    </location>
</feature>
<dbReference type="Gene3D" id="2.30.29.30">
    <property type="entry name" value="Pleckstrin-homology domain (PH domain)/Phosphotyrosine-binding domain (PTB)"/>
    <property type="match status" value="2"/>
</dbReference>
<keyword evidence="4" id="KW-1185">Reference proteome</keyword>
<dbReference type="OrthoDB" id="2157866at2759"/>
<feature type="domain" description="PH" evidence="2">
    <location>
        <begin position="234"/>
        <end position="301"/>
    </location>
</feature>
<dbReference type="InterPro" id="IPR001849">
    <property type="entry name" value="PH_domain"/>
</dbReference>
<evidence type="ECO:0000313" key="4">
    <source>
        <dbReference type="Proteomes" id="UP000673691"/>
    </source>
</evidence>
<feature type="region of interest" description="Disordered" evidence="1">
    <location>
        <begin position="119"/>
        <end position="152"/>
    </location>
</feature>
<dbReference type="Proteomes" id="UP000673691">
    <property type="component" value="Unassembled WGS sequence"/>
</dbReference>
<dbReference type="AlphaFoldDB" id="A0A8H7ZSS8"/>
<dbReference type="PANTHER" id="PTHR14336">
    <property type="entry name" value="TANDEM PH DOMAIN CONTAINING PROTEIN"/>
    <property type="match status" value="1"/>
</dbReference>
<feature type="region of interest" description="Disordered" evidence="1">
    <location>
        <begin position="168"/>
        <end position="204"/>
    </location>
</feature>
<dbReference type="InterPro" id="IPR051707">
    <property type="entry name" value="PI-Interact_SigTrans_Reg"/>
</dbReference>
<gene>
    <name evidence="3" type="ORF">BJ554DRAFT_1250</name>
</gene>
<feature type="compositionally biased region" description="Acidic residues" evidence="1">
    <location>
        <begin position="193"/>
        <end position="202"/>
    </location>
</feature>
<comment type="caution">
    <text evidence="3">The sequence shown here is derived from an EMBL/GenBank/DDBJ whole genome shotgun (WGS) entry which is preliminary data.</text>
</comment>
<evidence type="ECO:0000313" key="3">
    <source>
        <dbReference type="EMBL" id="KAG5458507.1"/>
    </source>
</evidence>
<dbReference type="InterPro" id="IPR011993">
    <property type="entry name" value="PH-like_dom_sf"/>
</dbReference>
<dbReference type="SUPFAM" id="SSF50729">
    <property type="entry name" value="PH domain-like"/>
    <property type="match status" value="2"/>
</dbReference>
<feature type="compositionally biased region" description="Polar residues" evidence="1">
    <location>
        <begin position="181"/>
        <end position="192"/>
    </location>
</feature>
<name>A0A8H7ZSS8_9FUNG</name>
<evidence type="ECO:0000256" key="1">
    <source>
        <dbReference type="SAM" id="MobiDB-lite"/>
    </source>
</evidence>
<proteinExistence type="predicted"/>
<dbReference type="EMBL" id="JAEFCI010008361">
    <property type="protein sequence ID" value="KAG5458507.1"/>
    <property type="molecule type" value="Genomic_DNA"/>
</dbReference>
<dbReference type="PROSITE" id="PS50003">
    <property type="entry name" value="PH_DOMAIN"/>
    <property type="match status" value="2"/>
</dbReference>
<protein>
    <recommendedName>
        <fullName evidence="2">PH domain-containing protein</fullName>
    </recommendedName>
</protein>
<evidence type="ECO:0000259" key="2">
    <source>
        <dbReference type="PROSITE" id="PS50003"/>
    </source>
</evidence>
<dbReference type="Pfam" id="PF00169">
    <property type="entry name" value="PH"/>
    <property type="match status" value="1"/>
</dbReference>
<organism evidence="3 4">
    <name type="scientific">Olpidium bornovanus</name>
    <dbReference type="NCBI Taxonomy" id="278681"/>
    <lineage>
        <taxon>Eukaryota</taxon>
        <taxon>Fungi</taxon>
        <taxon>Fungi incertae sedis</taxon>
        <taxon>Olpidiomycota</taxon>
        <taxon>Olpidiomycotina</taxon>
        <taxon>Olpidiomycetes</taxon>
        <taxon>Olpidiales</taxon>
        <taxon>Olpidiaceae</taxon>
        <taxon>Olpidium</taxon>
    </lineage>
</organism>
<accession>A0A8H7ZSS8</accession>
<feature type="domain" description="PH" evidence="2">
    <location>
        <begin position="1"/>
        <end position="74"/>
    </location>
</feature>